<feature type="region of interest" description="Disordered" evidence="1">
    <location>
        <begin position="1"/>
        <end position="30"/>
    </location>
</feature>
<evidence type="ECO:0000256" key="1">
    <source>
        <dbReference type="SAM" id="MobiDB-lite"/>
    </source>
</evidence>
<dbReference type="Proteomes" id="UP000239649">
    <property type="component" value="Unassembled WGS sequence"/>
</dbReference>
<evidence type="ECO:0000313" key="2">
    <source>
        <dbReference type="EMBL" id="PSC76729.1"/>
    </source>
</evidence>
<name>A0A2P6VRL1_9CHLO</name>
<reference evidence="2 3" key="1">
    <citation type="journal article" date="2018" name="Plant J.">
        <title>Genome sequences of Chlorella sorokiniana UTEX 1602 and Micractinium conductrix SAG 241.80: implications to maltose excretion by a green alga.</title>
        <authorList>
            <person name="Arriola M.B."/>
            <person name="Velmurugan N."/>
            <person name="Zhang Y."/>
            <person name="Plunkett M.H."/>
            <person name="Hondzo H."/>
            <person name="Barney B.M."/>
        </authorList>
    </citation>
    <scope>NUCLEOTIDE SEQUENCE [LARGE SCALE GENOMIC DNA]</scope>
    <source>
        <strain evidence="2 3">SAG 241.80</strain>
    </source>
</reference>
<keyword evidence="3" id="KW-1185">Reference proteome</keyword>
<proteinExistence type="predicted"/>
<accession>A0A2P6VRL1</accession>
<sequence>MAALALFDEPSGSSAAAGPPPPLPTGAAWPTLSIVTPEGLQQHAVQPGLEGGVDSRDPSRLTMSKRRACEE</sequence>
<evidence type="ECO:0000313" key="3">
    <source>
        <dbReference type="Proteomes" id="UP000239649"/>
    </source>
</evidence>
<feature type="region of interest" description="Disordered" evidence="1">
    <location>
        <begin position="46"/>
        <end position="71"/>
    </location>
</feature>
<organism evidence="2 3">
    <name type="scientific">Micractinium conductrix</name>
    <dbReference type="NCBI Taxonomy" id="554055"/>
    <lineage>
        <taxon>Eukaryota</taxon>
        <taxon>Viridiplantae</taxon>
        <taxon>Chlorophyta</taxon>
        <taxon>core chlorophytes</taxon>
        <taxon>Trebouxiophyceae</taxon>
        <taxon>Chlorellales</taxon>
        <taxon>Chlorellaceae</taxon>
        <taxon>Chlorella clade</taxon>
        <taxon>Micractinium</taxon>
    </lineage>
</organism>
<comment type="caution">
    <text evidence="2">The sequence shown here is derived from an EMBL/GenBank/DDBJ whole genome shotgun (WGS) entry which is preliminary data.</text>
</comment>
<gene>
    <name evidence="2" type="primary">g318</name>
    <name evidence="2" type="ORF">C2E20_0318</name>
</gene>
<dbReference type="EMBL" id="LHPF02000001">
    <property type="protein sequence ID" value="PSC76729.1"/>
    <property type="molecule type" value="Genomic_DNA"/>
</dbReference>
<dbReference type="GO" id="GO:0016874">
    <property type="term" value="F:ligase activity"/>
    <property type="evidence" value="ECO:0007669"/>
    <property type="project" value="UniProtKB-KW"/>
</dbReference>
<protein>
    <submittedName>
        <fullName evidence="2">E3 ubiquitin-ligase DZIP3 isoform X2</fullName>
    </submittedName>
</protein>
<dbReference type="AlphaFoldDB" id="A0A2P6VRL1"/>